<protein>
    <submittedName>
        <fullName evidence="1">3300_t:CDS:1</fullName>
    </submittedName>
</protein>
<comment type="caution">
    <text evidence="1">The sequence shown here is derived from an EMBL/GenBank/DDBJ whole genome shotgun (WGS) entry which is preliminary data.</text>
</comment>
<evidence type="ECO:0000313" key="1">
    <source>
        <dbReference type="EMBL" id="CAG8547231.1"/>
    </source>
</evidence>
<accession>A0A9N9B0I2</accession>
<dbReference type="AlphaFoldDB" id="A0A9N9B0I2"/>
<sequence length="78" mass="8575">MFGKCVYALSDSSNSQCKCLPYTCAACKQSEEEPLKISQSGGTVHKNMLKEGLIKEVVFTGTPLEIIDVKIESEFEVL</sequence>
<organism evidence="1 2">
    <name type="scientific">Diversispora eburnea</name>
    <dbReference type="NCBI Taxonomy" id="1213867"/>
    <lineage>
        <taxon>Eukaryota</taxon>
        <taxon>Fungi</taxon>
        <taxon>Fungi incertae sedis</taxon>
        <taxon>Mucoromycota</taxon>
        <taxon>Glomeromycotina</taxon>
        <taxon>Glomeromycetes</taxon>
        <taxon>Diversisporales</taxon>
        <taxon>Diversisporaceae</taxon>
        <taxon>Diversispora</taxon>
    </lineage>
</organism>
<keyword evidence="2" id="KW-1185">Reference proteome</keyword>
<feature type="non-terminal residue" evidence="1">
    <location>
        <position position="78"/>
    </location>
</feature>
<reference evidence="1" key="1">
    <citation type="submission" date="2021-06" db="EMBL/GenBank/DDBJ databases">
        <authorList>
            <person name="Kallberg Y."/>
            <person name="Tangrot J."/>
            <person name="Rosling A."/>
        </authorList>
    </citation>
    <scope>NUCLEOTIDE SEQUENCE</scope>
    <source>
        <strain evidence="1">AZ414A</strain>
    </source>
</reference>
<feature type="non-terminal residue" evidence="1">
    <location>
        <position position="1"/>
    </location>
</feature>
<proteinExistence type="predicted"/>
<gene>
    <name evidence="1" type="ORF">DEBURN_LOCUS6919</name>
</gene>
<name>A0A9N9B0I2_9GLOM</name>
<dbReference type="Proteomes" id="UP000789706">
    <property type="component" value="Unassembled WGS sequence"/>
</dbReference>
<dbReference type="EMBL" id="CAJVPK010000764">
    <property type="protein sequence ID" value="CAG8547231.1"/>
    <property type="molecule type" value="Genomic_DNA"/>
</dbReference>
<dbReference type="OrthoDB" id="2484992at2759"/>
<evidence type="ECO:0000313" key="2">
    <source>
        <dbReference type="Proteomes" id="UP000789706"/>
    </source>
</evidence>